<dbReference type="GO" id="GO:0016787">
    <property type="term" value="F:hydrolase activity"/>
    <property type="evidence" value="ECO:0007669"/>
    <property type="project" value="UniProtKB-KW"/>
</dbReference>
<feature type="transmembrane region" description="Helical" evidence="1">
    <location>
        <begin position="115"/>
        <end position="135"/>
    </location>
</feature>
<keyword evidence="2" id="KW-0732">Signal</keyword>
<feature type="signal peptide" evidence="2">
    <location>
        <begin position="1"/>
        <end position="23"/>
    </location>
</feature>
<proteinExistence type="predicted"/>
<feature type="transmembrane region" description="Helical" evidence="1">
    <location>
        <begin position="89"/>
        <end position="109"/>
    </location>
</feature>
<protein>
    <submittedName>
        <fullName evidence="3">Membrane-bound metal-dependent hydrolase YbcI (DUF457 family)</fullName>
    </submittedName>
</protein>
<comment type="caution">
    <text evidence="3">The sequence shown here is derived from an EMBL/GenBank/DDBJ whole genome shotgun (WGS) entry which is preliminary data.</text>
</comment>
<evidence type="ECO:0000313" key="3">
    <source>
        <dbReference type="EMBL" id="MBP1325008.1"/>
    </source>
</evidence>
<sequence>MMGFNHAISGAAAWVAVASTAPAFPALGIVEVEPWQLITGAVVCAGAALLPDADHHNATIAHSIPVAGRVAAGAAGSITGGHRHGMHSILAIIGCWFATGFIGTLSAQPTWWHQAIPWGAALAAAALFTFAFKVLTIAKTWPLAWLMGIVAAAALTLFLPDQMGWFQLCVTVGFTAHIAGDFLTFEGINWFWPLKFKAPKVVKSLPVISKIWKGNGYFALPILGRTGSLAERVLGTLLGLYALTGLIANLIAVYITK</sequence>
<gene>
    <name evidence="3" type="ORF">JOF28_000240</name>
</gene>
<keyword evidence="1" id="KW-0812">Transmembrane</keyword>
<name>A0A940T2P1_9MICO</name>
<keyword evidence="1" id="KW-1133">Transmembrane helix</keyword>
<evidence type="ECO:0000313" key="4">
    <source>
        <dbReference type="Proteomes" id="UP000675163"/>
    </source>
</evidence>
<dbReference type="Proteomes" id="UP000675163">
    <property type="component" value="Unassembled WGS sequence"/>
</dbReference>
<keyword evidence="4" id="KW-1185">Reference proteome</keyword>
<evidence type="ECO:0000256" key="1">
    <source>
        <dbReference type="SAM" id="Phobius"/>
    </source>
</evidence>
<keyword evidence="3" id="KW-0378">Hydrolase</keyword>
<dbReference type="RefSeq" id="WP_209704102.1">
    <property type="nucleotide sequence ID" value="NZ_JAFIDA010000001.1"/>
</dbReference>
<accession>A0A940T2P1</accession>
<organism evidence="3 4">
    <name type="scientific">Leucobacter exalbidus</name>
    <dbReference type="NCBI Taxonomy" id="662960"/>
    <lineage>
        <taxon>Bacteria</taxon>
        <taxon>Bacillati</taxon>
        <taxon>Actinomycetota</taxon>
        <taxon>Actinomycetes</taxon>
        <taxon>Micrococcales</taxon>
        <taxon>Microbacteriaceae</taxon>
        <taxon>Leucobacter</taxon>
    </lineage>
</organism>
<feature type="transmembrane region" description="Helical" evidence="1">
    <location>
        <begin position="142"/>
        <end position="159"/>
    </location>
</feature>
<dbReference type="AlphaFoldDB" id="A0A940T2P1"/>
<keyword evidence="1" id="KW-0472">Membrane</keyword>
<reference evidence="3" key="1">
    <citation type="submission" date="2021-02" db="EMBL/GenBank/DDBJ databases">
        <title>Sequencing the genomes of 1000 actinobacteria strains.</title>
        <authorList>
            <person name="Klenk H.-P."/>
        </authorList>
    </citation>
    <scope>NUCLEOTIDE SEQUENCE</scope>
    <source>
        <strain evidence="3">DSM 22850</strain>
    </source>
</reference>
<evidence type="ECO:0000256" key="2">
    <source>
        <dbReference type="SAM" id="SignalP"/>
    </source>
</evidence>
<dbReference type="EMBL" id="JAFIDA010000001">
    <property type="protein sequence ID" value="MBP1325008.1"/>
    <property type="molecule type" value="Genomic_DNA"/>
</dbReference>
<dbReference type="Pfam" id="PF04307">
    <property type="entry name" value="YdjM"/>
    <property type="match status" value="2"/>
</dbReference>
<dbReference type="InterPro" id="IPR007404">
    <property type="entry name" value="YdjM-like"/>
</dbReference>
<feature type="chain" id="PRO_5038547904" evidence="2">
    <location>
        <begin position="24"/>
        <end position="257"/>
    </location>
</feature>
<feature type="transmembrane region" description="Helical" evidence="1">
    <location>
        <begin position="233"/>
        <end position="255"/>
    </location>
</feature>